<accession>A0ABX4GUL7</accession>
<gene>
    <name evidence="1" type="ORF">CHH48_16700</name>
</gene>
<keyword evidence="2" id="KW-1185">Reference proteome</keyword>
<protein>
    <submittedName>
        <fullName evidence="1">Uncharacterized protein</fullName>
    </submittedName>
</protein>
<dbReference type="RefSeq" id="WP_095220455.1">
    <property type="nucleotide sequence ID" value="NZ_NPBJ01000036.1"/>
</dbReference>
<evidence type="ECO:0000313" key="1">
    <source>
        <dbReference type="EMBL" id="PAD98550.1"/>
    </source>
</evidence>
<evidence type="ECO:0000313" key="2">
    <source>
        <dbReference type="Proteomes" id="UP000216852"/>
    </source>
</evidence>
<proteinExistence type="predicted"/>
<dbReference type="EMBL" id="NPBJ01000036">
    <property type="protein sequence ID" value="PAD98550.1"/>
    <property type="molecule type" value="Genomic_DNA"/>
</dbReference>
<name>A0ABX4GUL7_9BACI</name>
<sequence>MGQNFQMPNTNFDKYSYTSNITGGVDAWKYTKSATSVDLTMKANTYYGVKTYYYQARLEKKEGGKWVWKQIQNGYFKYSVTKVFPLKQMTAGSYRMRVLSRTKSSGDWVYEHVTDPFVVER</sequence>
<organism evidence="1 2">
    <name type="scientific">Terribacillus saccharophilus</name>
    <dbReference type="NCBI Taxonomy" id="361277"/>
    <lineage>
        <taxon>Bacteria</taxon>
        <taxon>Bacillati</taxon>
        <taxon>Bacillota</taxon>
        <taxon>Bacilli</taxon>
        <taxon>Bacillales</taxon>
        <taxon>Bacillaceae</taxon>
        <taxon>Terribacillus</taxon>
    </lineage>
</organism>
<comment type="caution">
    <text evidence="1">The sequence shown here is derived from an EMBL/GenBank/DDBJ whole genome shotgun (WGS) entry which is preliminary data.</text>
</comment>
<reference evidence="1 2" key="1">
    <citation type="submission" date="2017-07" db="EMBL/GenBank/DDBJ databases">
        <title>Isolation and whole genome analysis of endospore-forming bacteria from heroin.</title>
        <authorList>
            <person name="Kalinowski J."/>
            <person name="Ahrens B."/>
            <person name="Al-Dilaimi A."/>
            <person name="Winkler A."/>
            <person name="Wibberg D."/>
            <person name="Schleenbecker U."/>
            <person name="Ruckert C."/>
            <person name="Wolfel R."/>
            <person name="Grass G."/>
        </authorList>
    </citation>
    <scope>NUCLEOTIDE SEQUENCE [LARGE SCALE GENOMIC DNA]</scope>
    <source>
        <strain evidence="1 2">7517-1</strain>
    </source>
</reference>
<dbReference type="Proteomes" id="UP000216852">
    <property type="component" value="Unassembled WGS sequence"/>
</dbReference>